<dbReference type="PANTHER" id="PTHR43708">
    <property type="entry name" value="CONSERVED EXPRESSED OXIDOREDUCTASE (EUROFUNG)"/>
    <property type="match status" value="1"/>
</dbReference>
<dbReference type="PANTHER" id="PTHR43708:SF4">
    <property type="entry name" value="OXIDOREDUCTASE YCEM-RELATED"/>
    <property type="match status" value="1"/>
</dbReference>
<gene>
    <name evidence="3" type="ORF">CIL03_11450</name>
</gene>
<dbReference type="SUPFAM" id="SSF55347">
    <property type="entry name" value="Glyceraldehyde-3-phosphate dehydrogenase-like, C-terminal domain"/>
    <property type="match status" value="1"/>
</dbReference>
<dbReference type="InterPro" id="IPR048477">
    <property type="entry name" value="YceM-like_C"/>
</dbReference>
<dbReference type="SUPFAM" id="SSF51735">
    <property type="entry name" value="NAD(P)-binding Rossmann-fold domains"/>
    <property type="match status" value="1"/>
</dbReference>
<evidence type="ECO:0000313" key="4">
    <source>
        <dbReference type="Proteomes" id="UP000216498"/>
    </source>
</evidence>
<dbReference type="InterPro" id="IPR000683">
    <property type="entry name" value="Gfo/Idh/MocA-like_OxRdtase_N"/>
</dbReference>
<name>A0A265N8D9_9BACI</name>
<keyword evidence="4" id="KW-1185">Reference proteome</keyword>
<feature type="domain" description="Gfo/Idh/MocA-like oxidoreductase N-terminal" evidence="1">
    <location>
        <begin position="4"/>
        <end position="121"/>
    </location>
</feature>
<dbReference type="GO" id="GO:0000166">
    <property type="term" value="F:nucleotide binding"/>
    <property type="evidence" value="ECO:0007669"/>
    <property type="project" value="InterPro"/>
</dbReference>
<dbReference type="InterPro" id="IPR036291">
    <property type="entry name" value="NAD(P)-bd_dom_sf"/>
</dbReference>
<protein>
    <submittedName>
        <fullName evidence="3">Virulence factor MviM</fullName>
    </submittedName>
</protein>
<proteinExistence type="predicted"/>
<dbReference type="OrthoDB" id="9815825at2"/>
<evidence type="ECO:0000259" key="1">
    <source>
        <dbReference type="Pfam" id="PF01408"/>
    </source>
</evidence>
<dbReference type="Pfam" id="PF01408">
    <property type="entry name" value="GFO_IDH_MocA"/>
    <property type="match status" value="1"/>
</dbReference>
<evidence type="ECO:0000259" key="2">
    <source>
        <dbReference type="Pfam" id="PF21378"/>
    </source>
</evidence>
<sequence>MRKLRVGMVGLGGIAQKAYLPTLTKEIDWEFVGAFSPSADRRKRICKLYRIQEFSSLSQLAENCDAMFVHSTTASHFEVVSELLMKGIDVYVDKPLASTILEAERLVELSEKHRRKLMVGFNRRFAPMYMEAKKMAGQLDWVRFEKHRMNGIGPHSYKFTILDDYIHVVDTVRWLADDNLKMMYENMHLNNENQLIHAQHTFETSQKATYTTAMHRNAGADLEHLQLFSDGIVISVENMHMMKIEQNDTITTKTPPSWETPGKQRGFENAIKHFMECIQNDEQPIVDGLEGLKTQIAVEALLNK</sequence>
<dbReference type="InterPro" id="IPR051317">
    <property type="entry name" value="Gfo/Idh/MocA_oxidoreduct"/>
</dbReference>
<dbReference type="Gene3D" id="3.30.360.10">
    <property type="entry name" value="Dihydrodipicolinate Reductase, domain 2"/>
    <property type="match status" value="1"/>
</dbReference>
<dbReference type="Proteomes" id="UP000216498">
    <property type="component" value="Unassembled WGS sequence"/>
</dbReference>
<dbReference type="RefSeq" id="WP_094886002.1">
    <property type="nucleotide sequence ID" value="NZ_NPMS01000005.1"/>
</dbReference>
<dbReference type="AlphaFoldDB" id="A0A265N8D9"/>
<dbReference type="Gene3D" id="3.40.50.720">
    <property type="entry name" value="NAD(P)-binding Rossmann-like Domain"/>
    <property type="match status" value="1"/>
</dbReference>
<feature type="domain" description="YceM-like C-terminal" evidence="2">
    <location>
        <begin position="127"/>
        <end position="247"/>
    </location>
</feature>
<organism evidence="3 4">
    <name type="scientific">Virgibacillus indicus</name>
    <dbReference type="NCBI Taxonomy" id="2024554"/>
    <lineage>
        <taxon>Bacteria</taxon>
        <taxon>Bacillati</taxon>
        <taxon>Bacillota</taxon>
        <taxon>Bacilli</taxon>
        <taxon>Bacillales</taxon>
        <taxon>Bacillaceae</taxon>
        <taxon>Virgibacillus</taxon>
    </lineage>
</organism>
<reference evidence="3 4" key="1">
    <citation type="submission" date="2017-08" db="EMBL/GenBank/DDBJ databases">
        <title>Virgibacillus indicus sp. nov. and Virgibacillus profoundi sp. nov, two moderately halophilic bacteria isolated from marine sediment by using the Microfluidic Streak Plate.</title>
        <authorList>
            <person name="Xu B."/>
            <person name="Hu B."/>
            <person name="Wang J."/>
            <person name="Zhu Y."/>
            <person name="Huang L."/>
            <person name="Du W."/>
            <person name="Huang Y."/>
        </authorList>
    </citation>
    <scope>NUCLEOTIDE SEQUENCE [LARGE SCALE GENOMIC DNA]</scope>
    <source>
        <strain evidence="3 4">IO3-P2-C2</strain>
    </source>
</reference>
<dbReference type="Pfam" id="PF21378">
    <property type="entry name" value="YceM-like_C"/>
    <property type="match status" value="1"/>
</dbReference>
<accession>A0A265N8D9</accession>
<dbReference type="EMBL" id="NPMS01000005">
    <property type="protein sequence ID" value="OZU88263.1"/>
    <property type="molecule type" value="Genomic_DNA"/>
</dbReference>
<evidence type="ECO:0000313" key="3">
    <source>
        <dbReference type="EMBL" id="OZU88263.1"/>
    </source>
</evidence>
<comment type="caution">
    <text evidence="3">The sequence shown here is derived from an EMBL/GenBank/DDBJ whole genome shotgun (WGS) entry which is preliminary data.</text>
</comment>